<evidence type="ECO:0000313" key="2">
    <source>
        <dbReference type="EMBL" id="KAF1813228.1"/>
    </source>
</evidence>
<evidence type="ECO:0000256" key="1">
    <source>
        <dbReference type="SAM" id="SignalP"/>
    </source>
</evidence>
<protein>
    <recommendedName>
        <fullName evidence="5">Secreted protein</fullName>
    </recommendedName>
</protein>
<reference evidence="4" key="3">
    <citation type="submission" date="2025-04" db="UniProtKB">
        <authorList>
            <consortium name="RefSeq"/>
        </authorList>
    </citation>
    <scope>IDENTIFICATION</scope>
    <source>
        <strain evidence="4">CBS 781.70</strain>
    </source>
</reference>
<feature type="signal peptide" evidence="1">
    <location>
        <begin position="1"/>
        <end position="22"/>
    </location>
</feature>
<feature type="chain" id="PRO_5044631842" description="Secreted protein" evidence="1">
    <location>
        <begin position="23"/>
        <end position="85"/>
    </location>
</feature>
<dbReference type="RefSeq" id="XP_033534859.1">
    <property type="nucleotide sequence ID" value="XM_033675150.1"/>
</dbReference>
<reference evidence="2 4" key="1">
    <citation type="submission" date="2020-01" db="EMBL/GenBank/DDBJ databases">
        <authorList>
            <consortium name="DOE Joint Genome Institute"/>
            <person name="Haridas S."/>
            <person name="Albert R."/>
            <person name="Binder M."/>
            <person name="Bloem J."/>
            <person name="Labutti K."/>
            <person name="Salamov A."/>
            <person name="Andreopoulos B."/>
            <person name="Baker S.E."/>
            <person name="Barry K."/>
            <person name="Bills G."/>
            <person name="Bluhm B.H."/>
            <person name="Cannon C."/>
            <person name="Castanera R."/>
            <person name="Culley D.E."/>
            <person name="Daum C."/>
            <person name="Ezra D."/>
            <person name="Gonzalez J.B."/>
            <person name="Henrissat B."/>
            <person name="Kuo A."/>
            <person name="Liang C."/>
            <person name="Lipzen A."/>
            <person name="Lutzoni F."/>
            <person name="Magnuson J."/>
            <person name="Mondo S."/>
            <person name="Nolan M."/>
            <person name="Ohm R."/>
            <person name="Pangilinan J."/>
            <person name="Park H.-J."/>
            <person name="Ramirez L."/>
            <person name="Alfaro M."/>
            <person name="Sun H."/>
            <person name="Tritt A."/>
            <person name="Yoshinaga Y."/>
            <person name="Zwiers L.-H."/>
            <person name="Turgeon B.G."/>
            <person name="Goodwin S.B."/>
            <person name="Spatafora J.W."/>
            <person name="Crous P.W."/>
            <person name="Grigoriev I.V."/>
        </authorList>
    </citation>
    <scope>NUCLEOTIDE SEQUENCE</scope>
    <source>
        <strain evidence="2 4">CBS 781.70</strain>
    </source>
</reference>
<sequence length="85" mass="9342">MRPTLPLTFPLVLIIPYAASLAFRPIVGRCGRDSITTHFPGSMTQLKPDSRRISALQSNCSVVHACIPCRIHEGVIEMLCIPPND</sequence>
<dbReference type="Proteomes" id="UP000504638">
    <property type="component" value="Unplaced"/>
</dbReference>
<dbReference type="EMBL" id="ML975155">
    <property type="protein sequence ID" value="KAF1813228.1"/>
    <property type="molecule type" value="Genomic_DNA"/>
</dbReference>
<accession>A0A6G1G5D4</accession>
<evidence type="ECO:0000313" key="4">
    <source>
        <dbReference type="RefSeq" id="XP_033534859.1"/>
    </source>
</evidence>
<keyword evidence="1" id="KW-0732">Signal</keyword>
<dbReference type="AlphaFoldDB" id="A0A6G1G5D4"/>
<evidence type="ECO:0008006" key="5">
    <source>
        <dbReference type="Google" id="ProtNLM"/>
    </source>
</evidence>
<name>A0A6G1G5D4_9PEZI</name>
<proteinExistence type="predicted"/>
<reference evidence="4" key="2">
    <citation type="submission" date="2020-04" db="EMBL/GenBank/DDBJ databases">
        <authorList>
            <consortium name="NCBI Genome Project"/>
        </authorList>
    </citation>
    <scope>NUCLEOTIDE SEQUENCE</scope>
    <source>
        <strain evidence="4">CBS 781.70</strain>
    </source>
</reference>
<dbReference type="GeneID" id="54415720"/>
<organism evidence="2">
    <name type="scientific">Eremomyces bilateralis CBS 781.70</name>
    <dbReference type="NCBI Taxonomy" id="1392243"/>
    <lineage>
        <taxon>Eukaryota</taxon>
        <taxon>Fungi</taxon>
        <taxon>Dikarya</taxon>
        <taxon>Ascomycota</taxon>
        <taxon>Pezizomycotina</taxon>
        <taxon>Dothideomycetes</taxon>
        <taxon>Dothideomycetes incertae sedis</taxon>
        <taxon>Eremomycetales</taxon>
        <taxon>Eremomycetaceae</taxon>
        <taxon>Eremomyces</taxon>
    </lineage>
</organism>
<evidence type="ECO:0000313" key="3">
    <source>
        <dbReference type="Proteomes" id="UP000504638"/>
    </source>
</evidence>
<gene>
    <name evidence="2 4" type="ORF">P152DRAFT_310510</name>
</gene>
<keyword evidence="3" id="KW-1185">Reference proteome</keyword>